<evidence type="ECO:0000256" key="2">
    <source>
        <dbReference type="ARBA" id="ARBA00022801"/>
    </source>
</evidence>
<evidence type="ECO:0000313" key="9">
    <source>
        <dbReference type="Proteomes" id="UP001162483"/>
    </source>
</evidence>
<dbReference type="InterPro" id="IPR033116">
    <property type="entry name" value="TRYPSIN_SER"/>
</dbReference>
<dbReference type="SMART" id="SM00020">
    <property type="entry name" value="Tryp_SPc"/>
    <property type="match status" value="1"/>
</dbReference>
<dbReference type="InterPro" id="IPR043504">
    <property type="entry name" value="Peptidase_S1_PA_chymotrypsin"/>
</dbReference>
<evidence type="ECO:0000313" key="8">
    <source>
        <dbReference type="EMBL" id="CAI9606222.1"/>
    </source>
</evidence>
<proteinExistence type="predicted"/>
<organism evidence="8 9">
    <name type="scientific">Staurois parvus</name>
    <dbReference type="NCBI Taxonomy" id="386267"/>
    <lineage>
        <taxon>Eukaryota</taxon>
        <taxon>Metazoa</taxon>
        <taxon>Chordata</taxon>
        <taxon>Craniata</taxon>
        <taxon>Vertebrata</taxon>
        <taxon>Euteleostomi</taxon>
        <taxon>Amphibia</taxon>
        <taxon>Batrachia</taxon>
        <taxon>Anura</taxon>
        <taxon>Neobatrachia</taxon>
        <taxon>Ranoidea</taxon>
        <taxon>Ranidae</taxon>
        <taxon>Staurois</taxon>
    </lineage>
</organism>
<feature type="chain" id="PRO_5046770054" description="Peptidase S1 domain-containing protein" evidence="6">
    <location>
        <begin position="19"/>
        <end position="253"/>
    </location>
</feature>
<evidence type="ECO:0000256" key="3">
    <source>
        <dbReference type="ARBA" id="ARBA00022825"/>
    </source>
</evidence>
<keyword evidence="6" id="KW-0732">Signal</keyword>
<feature type="signal peptide" evidence="6">
    <location>
        <begin position="1"/>
        <end position="18"/>
    </location>
</feature>
<comment type="caution">
    <text evidence="8">The sequence shown here is derived from an EMBL/GenBank/DDBJ whole genome shotgun (WGS) entry which is preliminary data.</text>
</comment>
<protein>
    <recommendedName>
        <fullName evidence="7">Peptidase S1 domain-containing protein</fullName>
    </recommendedName>
</protein>
<keyword evidence="4" id="KW-1015">Disulfide bond</keyword>
<dbReference type="PANTHER" id="PTHR24264:SF76">
    <property type="entry name" value="TRYPSIN"/>
    <property type="match status" value="1"/>
</dbReference>
<dbReference type="Proteomes" id="UP001162483">
    <property type="component" value="Unassembled WGS sequence"/>
</dbReference>
<dbReference type="InterPro" id="IPR001314">
    <property type="entry name" value="Peptidase_S1A"/>
</dbReference>
<keyword evidence="1 5" id="KW-0645">Protease</keyword>
<evidence type="ECO:0000256" key="1">
    <source>
        <dbReference type="ARBA" id="ARBA00022670"/>
    </source>
</evidence>
<gene>
    <name evidence="8" type="ORF">SPARVUS_LOCUS13742207</name>
</gene>
<dbReference type="InterPro" id="IPR001254">
    <property type="entry name" value="Trypsin_dom"/>
</dbReference>
<dbReference type="EMBL" id="CATNWA010018247">
    <property type="protein sequence ID" value="CAI9606222.1"/>
    <property type="molecule type" value="Genomic_DNA"/>
</dbReference>
<accession>A0ABN9G9Z9</accession>
<evidence type="ECO:0000259" key="7">
    <source>
        <dbReference type="PROSITE" id="PS50240"/>
    </source>
</evidence>
<keyword evidence="9" id="KW-1185">Reference proteome</keyword>
<dbReference type="PANTHER" id="PTHR24264">
    <property type="entry name" value="TRYPSIN-RELATED"/>
    <property type="match status" value="1"/>
</dbReference>
<dbReference type="InterPro" id="IPR018114">
    <property type="entry name" value="TRYPSIN_HIS"/>
</dbReference>
<dbReference type="SUPFAM" id="SSF50494">
    <property type="entry name" value="Trypsin-like serine proteases"/>
    <property type="match status" value="1"/>
</dbReference>
<evidence type="ECO:0000256" key="5">
    <source>
        <dbReference type="RuleBase" id="RU363034"/>
    </source>
</evidence>
<name>A0ABN9G9Z9_9NEOB</name>
<dbReference type="PRINTS" id="PR00722">
    <property type="entry name" value="CHYMOTRYPSIN"/>
</dbReference>
<dbReference type="PROSITE" id="PS50240">
    <property type="entry name" value="TRYPSIN_DOM"/>
    <property type="match status" value="1"/>
</dbReference>
<dbReference type="Pfam" id="PF00089">
    <property type="entry name" value="Trypsin"/>
    <property type="match status" value="1"/>
</dbReference>
<reference evidence="8" key="1">
    <citation type="submission" date="2023-05" db="EMBL/GenBank/DDBJ databases">
        <authorList>
            <person name="Stuckert A."/>
        </authorList>
    </citation>
    <scope>NUCLEOTIDE SEQUENCE</scope>
</reference>
<keyword evidence="3 5" id="KW-0720">Serine protease</keyword>
<dbReference type="InterPro" id="IPR009003">
    <property type="entry name" value="Peptidase_S1_PA"/>
</dbReference>
<feature type="non-terminal residue" evidence="8">
    <location>
        <position position="1"/>
    </location>
</feature>
<keyword evidence="2 5" id="KW-0378">Hydrolase</keyword>
<dbReference type="CDD" id="cd00190">
    <property type="entry name" value="Tryp_SPc"/>
    <property type="match status" value="1"/>
</dbReference>
<evidence type="ECO:0000256" key="6">
    <source>
        <dbReference type="SAM" id="SignalP"/>
    </source>
</evidence>
<evidence type="ECO:0000256" key="4">
    <source>
        <dbReference type="ARBA" id="ARBA00023157"/>
    </source>
</evidence>
<dbReference type="Gene3D" id="2.40.10.10">
    <property type="entry name" value="Trypsin-like serine proteases"/>
    <property type="match status" value="2"/>
</dbReference>
<sequence>QHCFELFPFLVLFPPVESSSIGRIIGGEECILYSQPWQVALYYFDKFICGGILINESWVLTAAHCKMSNIQIILGDHDRQVYEGTEQYRHAVKMCSHSSYDPSTYDNDIMLLKLNSPAEVNDYVKTITLPTEPVADNSSCIISGWGTTISPGENYPSTLQCVGVETVSASACKEAYPDDVITDNMLCAGIQEGGKDTCQGDSGGPLVCNSQLYGVTSWGHIPCGEPNYPGIYTKVCNYLNWIQKTIANGDCLP</sequence>
<dbReference type="InterPro" id="IPR050127">
    <property type="entry name" value="Serine_Proteases_S1"/>
</dbReference>
<dbReference type="PROSITE" id="PS00134">
    <property type="entry name" value="TRYPSIN_HIS"/>
    <property type="match status" value="1"/>
</dbReference>
<dbReference type="PROSITE" id="PS00135">
    <property type="entry name" value="TRYPSIN_SER"/>
    <property type="match status" value="1"/>
</dbReference>
<feature type="domain" description="Peptidase S1" evidence="7">
    <location>
        <begin position="24"/>
        <end position="247"/>
    </location>
</feature>